<evidence type="ECO:0000259" key="6">
    <source>
        <dbReference type="Pfam" id="PF03168"/>
    </source>
</evidence>
<keyword evidence="2 5" id="KW-0812">Transmembrane</keyword>
<dbReference type="Pfam" id="PF03168">
    <property type="entry name" value="LEA_2"/>
    <property type="match status" value="1"/>
</dbReference>
<accession>A0A834FV74</accession>
<proteinExistence type="predicted"/>
<feature type="domain" description="Late embryogenesis abundant protein LEA-2 subgroup" evidence="6">
    <location>
        <begin position="104"/>
        <end position="207"/>
    </location>
</feature>
<comment type="caution">
    <text evidence="7">The sequence shown here is derived from an EMBL/GenBank/DDBJ whole genome shotgun (WGS) entry which is preliminary data.</text>
</comment>
<keyword evidence="3 5" id="KW-1133">Transmembrane helix</keyword>
<dbReference type="PANTHER" id="PTHR31234:SF72">
    <property type="entry name" value="NDR1_HIN1-LIKE PROTEIN 6"/>
    <property type="match status" value="1"/>
</dbReference>
<protein>
    <recommendedName>
        <fullName evidence="6">Late embryogenesis abundant protein LEA-2 subgroup domain-containing protein</fullName>
    </recommendedName>
</protein>
<dbReference type="OrthoDB" id="778052at2759"/>
<reference evidence="7" key="1">
    <citation type="submission" date="2019-11" db="EMBL/GenBank/DDBJ databases">
        <authorList>
            <person name="Liu Y."/>
            <person name="Hou J."/>
            <person name="Li T.-Q."/>
            <person name="Guan C.-H."/>
            <person name="Wu X."/>
            <person name="Wu H.-Z."/>
            <person name="Ling F."/>
            <person name="Zhang R."/>
            <person name="Shi X.-G."/>
            <person name="Ren J.-P."/>
            <person name="Chen E.-F."/>
            <person name="Sun J.-M."/>
        </authorList>
    </citation>
    <scope>NUCLEOTIDE SEQUENCE</scope>
    <source>
        <strain evidence="7">Adult_tree_wgs_1</strain>
        <tissue evidence="7">Leaves</tissue>
    </source>
</reference>
<dbReference type="Proteomes" id="UP000626092">
    <property type="component" value="Unassembled WGS sequence"/>
</dbReference>
<keyword evidence="4 5" id="KW-0472">Membrane</keyword>
<keyword evidence="8" id="KW-1185">Reference proteome</keyword>
<dbReference type="GO" id="GO:0005886">
    <property type="term" value="C:plasma membrane"/>
    <property type="evidence" value="ECO:0007669"/>
    <property type="project" value="TreeGrafter"/>
</dbReference>
<sequence>MSSAPPPPYVALSENNGSLRPPPYRRNVPRYQSTHHKKGGSGCLRCICCCYCLLFLFIFIVSAFILYFYTFYKPQMPSYHVEGMTVQAFDLQSDFSLLTQFLVTVKAENPNENIGFIYGRENAVTVSYEDSTLCTGNLPHFHQGHKNTTMMKVLMSGKSEFGSGLQEALMKNQKAGHIPLLVQVKVPVNVVVGEFPLRHFTVSVNCSLVVDNLSPNKKIGILTKWDFRDEKEEESKPIYTDVQEGGAAEACISPNPMVLEPPSNGRTHESNAHLSLSLTAPWSLSDAFLIPIPEQLSGLIYGRGYPRTACQLLVRSKASSSMYIAHYVDENFA</sequence>
<organism evidence="7 8">
    <name type="scientific">Rhododendron simsii</name>
    <name type="common">Sims's rhododendron</name>
    <dbReference type="NCBI Taxonomy" id="118357"/>
    <lineage>
        <taxon>Eukaryota</taxon>
        <taxon>Viridiplantae</taxon>
        <taxon>Streptophyta</taxon>
        <taxon>Embryophyta</taxon>
        <taxon>Tracheophyta</taxon>
        <taxon>Spermatophyta</taxon>
        <taxon>Magnoliopsida</taxon>
        <taxon>eudicotyledons</taxon>
        <taxon>Gunneridae</taxon>
        <taxon>Pentapetalae</taxon>
        <taxon>asterids</taxon>
        <taxon>Ericales</taxon>
        <taxon>Ericaceae</taxon>
        <taxon>Ericoideae</taxon>
        <taxon>Rhodoreae</taxon>
        <taxon>Rhododendron</taxon>
    </lineage>
</organism>
<dbReference type="EMBL" id="WJXA01000530">
    <property type="protein sequence ID" value="KAF7112328.1"/>
    <property type="molecule type" value="Genomic_DNA"/>
</dbReference>
<comment type="subcellular location">
    <subcellularLocation>
        <location evidence="1">Membrane</location>
        <topology evidence="1">Single-pass membrane protein</topology>
    </subcellularLocation>
</comment>
<dbReference type="GO" id="GO:0098542">
    <property type="term" value="P:defense response to other organism"/>
    <property type="evidence" value="ECO:0007669"/>
    <property type="project" value="InterPro"/>
</dbReference>
<name>A0A834FV74_RHOSS</name>
<dbReference type="InterPro" id="IPR004864">
    <property type="entry name" value="LEA_2"/>
</dbReference>
<evidence type="ECO:0000256" key="4">
    <source>
        <dbReference type="ARBA" id="ARBA00023136"/>
    </source>
</evidence>
<evidence type="ECO:0000256" key="2">
    <source>
        <dbReference type="ARBA" id="ARBA00022692"/>
    </source>
</evidence>
<evidence type="ECO:0000313" key="7">
    <source>
        <dbReference type="EMBL" id="KAF7112328.1"/>
    </source>
</evidence>
<gene>
    <name evidence="7" type="ORF">RHSIM_RhsimUnG0240400</name>
</gene>
<dbReference type="AlphaFoldDB" id="A0A834FV74"/>
<evidence type="ECO:0000256" key="3">
    <source>
        <dbReference type="ARBA" id="ARBA00022989"/>
    </source>
</evidence>
<evidence type="ECO:0000256" key="5">
    <source>
        <dbReference type="SAM" id="Phobius"/>
    </source>
</evidence>
<feature type="transmembrane region" description="Helical" evidence="5">
    <location>
        <begin position="46"/>
        <end position="69"/>
    </location>
</feature>
<dbReference type="PANTHER" id="PTHR31234">
    <property type="entry name" value="LATE EMBRYOGENESIS ABUNDANT (LEA) HYDROXYPROLINE-RICH GLYCOPROTEIN FAMILY"/>
    <property type="match status" value="1"/>
</dbReference>
<evidence type="ECO:0000256" key="1">
    <source>
        <dbReference type="ARBA" id="ARBA00004167"/>
    </source>
</evidence>
<dbReference type="InterPro" id="IPR044839">
    <property type="entry name" value="NDR1-like"/>
</dbReference>
<evidence type="ECO:0000313" key="8">
    <source>
        <dbReference type="Proteomes" id="UP000626092"/>
    </source>
</evidence>